<dbReference type="SUPFAM" id="SSF55729">
    <property type="entry name" value="Acyl-CoA N-acyltransferases (Nat)"/>
    <property type="match status" value="1"/>
</dbReference>
<keyword evidence="2" id="KW-0808">Transferase</keyword>
<dbReference type="InterPro" id="IPR016181">
    <property type="entry name" value="Acyl_CoA_acyltransferase"/>
</dbReference>
<evidence type="ECO:0000313" key="3">
    <source>
        <dbReference type="Proteomes" id="UP000248021"/>
    </source>
</evidence>
<dbReference type="Gene3D" id="3.40.630.30">
    <property type="match status" value="1"/>
</dbReference>
<protein>
    <submittedName>
        <fullName evidence="2">Acetyltransferase (GNAT) family protein</fullName>
    </submittedName>
</protein>
<dbReference type="EMBL" id="QJJK01000001">
    <property type="protein sequence ID" value="PXW65121.1"/>
    <property type="molecule type" value="Genomic_DNA"/>
</dbReference>
<dbReference type="PROSITE" id="PS51186">
    <property type="entry name" value="GNAT"/>
    <property type="match status" value="1"/>
</dbReference>
<feature type="domain" description="N-acetyltransferase" evidence="1">
    <location>
        <begin position="6"/>
        <end position="161"/>
    </location>
</feature>
<gene>
    <name evidence="2" type="ORF">C7450_101884</name>
</gene>
<dbReference type="RefSeq" id="WP_110373111.1">
    <property type="nucleotide sequence ID" value="NZ_JAHBRY010000001.1"/>
</dbReference>
<dbReference type="OrthoDB" id="9786032at2"/>
<dbReference type="InterPro" id="IPR000182">
    <property type="entry name" value="GNAT_dom"/>
</dbReference>
<evidence type="ECO:0000313" key="2">
    <source>
        <dbReference type="EMBL" id="PXW65121.1"/>
    </source>
</evidence>
<reference evidence="2 3" key="1">
    <citation type="submission" date="2018-05" db="EMBL/GenBank/DDBJ databases">
        <title>Genomic Encyclopedia of Type Strains, Phase IV (KMG-IV): sequencing the most valuable type-strain genomes for metagenomic binning, comparative biology and taxonomic classification.</title>
        <authorList>
            <person name="Goeker M."/>
        </authorList>
    </citation>
    <scope>NUCLEOTIDE SEQUENCE [LARGE SCALE GENOMIC DNA]</scope>
    <source>
        <strain evidence="2 3">DSM 6462</strain>
    </source>
</reference>
<name>A0A2V3UII2_9HYPH</name>
<evidence type="ECO:0000259" key="1">
    <source>
        <dbReference type="PROSITE" id="PS51186"/>
    </source>
</evidence>
<accession>A0A2V3UII2</accession>
<dbReference type="GO" id="GO:0016747">
    <property type="term" value="F:acyltransferase activity, transferring groups other than amino-acyl groups"/>
    <property type="evidence" value="ECO:0007669"/>
    <property type="project" value="InterPro"/>
</dbReference>
<dbReference type="Proteomes" id="UP000248021">
    <property type="component" value="Unassembled WGS sequence"/>
</dbReference>
<dbReference type="AlphaFoldDB" id="A0A2V3UII2"/>
<proteinExistence type="predicted"/>
<organism evidence="2 3">
    <name type="scientific">Chelatococcus asaccharovorans</name>
    <dbReference type="NCBI Taxonomy" id="28210"/>
    <lineage>
        <taxon>Bacteria</taxon>
        <taxon>Pseudomonadati</taxon>
        <taxon>Pseudomonadota</taxon>
        <taxon>Alphaproteobacteria</taxon>
        <taxon>Hyphomicrobiales</taxon>
        <taxon>Chelatococcaceae</taxon>
        <taxon>Chelatococcus</taxon>
    </lineage>
</organism>
<comment type="caution">
    <text evidence="2">The sequence shown here is derived from an EMBL/GenBank/DDBJ whole genome shotgun (WGS) entry which is preliminary data.</text>
</comment>
<dbReference type="Pfam" id="PF00583">
    <property type="entry name" value="Acetyltransf_1"/>
    <property type="match status" value="1"/>
</dbReference>
<sequence length="175" mass="19285">MTQPRITLEPVTAAELVLFREELQKAFAVAVVAEFGFLGEGAIPPNEDVAEAFEDPDAEVLHVLADGRRIGGAVISIDRATQDNSLDLFFVATGAEGRGIGREAWGAIEARYPATKVWTTHTPYFEKRNIHFYVNKCGFRIVAYYHAGHPDPHHPEQPPLPGGMLKFEKVMSPGE</sequence>
<keyword evidence="3" id="KW-1185">Reference proteome</keyword>